<dbReference type="PANTHER" id="PTHR14098">
    <property type="entry name" value="SH2 DOMAIN CONTAINING PROTEIN"/>
    <property type="match status" value="1"/>
</dbReference>
<dbReference type="PRINTS" id="PR00401">
    <property type="entry name" value="SH2DOMAIN"/>
</dbReference>
<dbReference type="Proteomes" id="UP000829720">
    <property type="component" value="Unassembled WGS sequence"/>
</dbReference>
<dbReference type="InterPro" id="IPR000980">
    <property type="entry name" value="SH2"/>
</dbReference>
<sequence length="400" mass="44163">MSFLGKLRSLGPPAPPKRIDNNHSYGWPEDEFQDEDGDMYEAPPCERPPMKVPPRQVEENVYLERTPAPDPSRQAPPPRPAKMPPPGKPPKMGSPHDPEETYIDPNVKKPPLVNREEKPGKKSGLRKSPPSRPVPAPAPAPPVEEDVYLDPNEGQGDSDDLYLEPNAACPPPPRGMRMPPPPKTMTREAPPPRTGPREAPPTMMKPPVPRVMSSSHLQGDSKTAPPPEVKRPPFAMKPPPPTTVTKPPPPALKESKPSPPLPPQVESPAGGMKTTALPGGEDSRLQDKEWFAGNCDRKAAEAILSRVNKDGAFLVRRSLGQNARQPYTLVVLYRQKVYNIPIRYLEDTQGYALGKEGKKNEEVFSSLQEIVSHHKDKPILLIDSKSQAKHTTYLMHPSRP</sequence>
<keyword evidence="1 2" id="KW-0727">SH2 domain</keyword>
<dbReference type="GO" id="GO:0035556">
    <property type="term" value="P:intracellular signal transduction"/>
    <property type="evidence" value="ECO:0007669"/>
    <property type="project" value="TreeGrafter"/>
</dbReference>
<proteinExistence type="predicted"/>
<feature type="compositionally biased region" description="Acidic residues" evidence="3">
    <location>
        <begin position="28"/>
        <end position="39"/>
    </location>
</feature>
<evidence type="ECO:0000256" key="3">
    <source>
        <dbReference type="SAM" id="MobiDB-lite"/>
    </source>
</evidence>
<dbReference type="PRINTS" id="PR01217">
    <property type="entry name" value="PRICHEXTENSN"/>
</dbReference>
<feature type="region of interest" description="Disordered" evidence="3">
    <location>
        <begin position="1"/>
        <end position="284"/>
    </location>
</feature>
<feature type="domain" description="SH2" evidence="4">
    <location>
        <begin position="290"/>
        <end position="398"/>
    </location>
</feature>
<evidence type="ECO:0000256" key="2">
    <source>
        <dbReference type="PROSITE-ProRule" id="PRU00191"/>
    </source>
</evidence>
<dbReference type="SUPFAM" id="SSF55550">
    <property type="entry name" value="SH2 domain"/>
    <property type="match status" value="1"/>
</dbReference>
<protein>
    <recommendedName>
        <fullName evidence="4">SH2 domain-containing protein</fullName>
    </recommendedName>
</protein>
<evidence type="ECO:0000313" key="5">
    <source>
        <dbReference type="EMBL" id="KAI1901129.1"/>
    </source>
</evidence>
<organism evidence="5 6">
    <name type="scientific">Albula goreensis</name>
    <dbReference type="NCBI Taxonomy" id="1534307"/>
    <lineage>
        <taxon>Eukaryota</taxon>
        <taxon>Metazoa</taxon>
        <taxon>Chordata</taxon>
        <taxon>Craniata</taxon>
        <taxon>Vertebrata</taxon>
        <taxon>Euteleostomi</taxon>
        <taxon>Actinopterygii</taxon>
        <taxon>Neopterygii</taxon>
        <taxon>Teleostei</taxon>
        <taxon>Albuliformes</taxon>
        <taxon>Albulidae</taxon>
        <taxon>Albula</taxon>
    </lineage>
</organism>
<dbReference type="SMART" id="SM00252">
    <property type="entry name" value="SH2"/>
    <property type="match status" value="1"/>
</dbReference>
<evidence type="ECO:0000313" key="6">
    <source>
        <dbReference type="Proteomes" id="UP000829720"/>
    </source>
</evidence>
<feature type="compositionally biased region" description="Pro residues" evidence="3">
    <location>
        <begin position="68"/>
        <end position="89"/>
    </location>
</feature>
<dbReference type="Pfam" id="PF00017">
    <property type="entry name" value="SH2"/>
    <property type="match status" value="1"/>
</dbReference>
<accession>A0A8T3DUN9</accession>
<comment type="caution">
    <text evidence="5">The sequence shown here is derived from an EMBL/GenBank/DDBJ whole genome shotgun (WGS) entry which is preliminary data.</text>
</comment>
<dbReference type="OrthoDB" id="10044490at2759"/>
<gene>
    <name evidence="5" type="ORF">AGOR_G00057020</name>
</gene>
<evidence type="ECO:0000259" key="4">
    <source>
        <dbReference type="PROSITE" id="PS50001"/>
    </source>
</evidence>
<feature type="compositionally biased region" description="Pro residues" evidence="3">
    <location>
        <begin position="168"/>
        <end position="194"/>
    </location>
</feature>
<dbReference type="PANTHER" id="PTHR14098:SF17">
    <property type="entry name" value="B-CELL LINKER PROTEIN"/>
    <property type="match status" value="1"/>
</dbReference>
<feature type="compositionally biased region" description="Pro residues" evidence="3">
    <location>
        <begin position="235"/>
        <end position="265"/>
    </location>
</feature>
<name>A0A8T3DUN9_9TELE</name>
<dbReference type="InterPro" id="IPR051751">
    <property type="entry name" value="Immunoreceptor_sig_adapters"/>
</dbReference>
<dbReference type="AlphaFoldDB" id="A0A8T3DUN9"/>
<dbReference type="PROSITE" id="PS50001">
    <property type="entry name" value="SH2"/>
    <property type="match status" value="1"/>
</dbReference>
<dbReference type="GO" id="GO:0005737">
    <property type="term" value="C:cytoplasm"/>
    <property type="evidence" value="ECO:0007669"/>
    <property type="project" value="UniProtKB-ARBA"/>
</dbReference>
<dbReference type="FunFam" id="3.30.505.10:FF:000016">
    <property type="entry name" value="B-cell linker protein isoform 2"/>
    <property type="match status" value="1"/>
</dbReference>
<feature type="compositionally biased region" description="Polar residues" evidence="3">
    <location>
        <begin position="212"/>
        <end position="221"/>
    </location>
</feature>
<reference evidence="5" key="1">
    <citation type="submission" date="2021-01" db="EMBL/GenBank/DDBJ databases">
        <authorList>
            <person name="Zahm M."/>
            <person name="Roques C."/>
            <person name="Cabau C."/>
            <person name="Klopp C."/>
            <person name="Donnadieu C."/>
            <person name="Jouanno E."/>
            <person name="Lampietro C."/>
            <person name="Louis A."/>
            <person name="Herpin A."/>
            <person name="Echchiki A."/>
            <person name="Berthelot C."/>
            <person name="Parey E."/>
            <person name="Roest-Crollius H."/>
            <person name="Braasch I."/>
            <person name="Postlethwait J."/>
            <person name="Bobe J."/>
            <person name="Montfort J."/>
            <person name="Bouchez O."/>
            <person name="Begum T."/>
            <person name="Mejri S."/>
            <person name="Adams A."/>
            <person name="Chen W.-J."/>
            <person name="Guiguen Y."/>
        </authorList>
    </citation>
    <scope>NUCLEOTIDE SEQUENCE</scope>
    <source>
        <tissue evidence="5">Blood</tissue>
    </source>
</reference>
<dbReference type="Gene3D" id="3.30.505.10">
    <property type="entry name" value="SH2 domain"/>
    <property type="match status" value="1"/>
</dbReference>
<evidence type="ECO:0000256" key="1">
    <source>
        <dbReference type="ARBA" id="ARBA00022999"/>
    </source>
</evidence>
<keyword evidence="6" id="KW-1185">Reference proteome</keyword>
<feature type="compositionally biased region" description="Pro residues" evidence="3">
    <location>
        <begin position="130"/>
        <end position="142"/>
    </location>
</feature>
<dbReference type="EMBL" id="JAERUA010000004">
    <property type="protein sequence ID" value="KAI1901129.1"/>
    <property type="molecule type" value="Genomic_DNA"/>
</dbReference>
<dbReference type="GO" id="GO:0007169">
    <property type="term" value="P:cell surface receptor protein tyrosine kinase signaling pathway"/>
    <property type="evidence" value="ECO:0007669"/>
    <property type="project" value="TreeGrafter"/>
</dbReference>
<dbReference type="InterPro" id="IPR036860">
    <property type="entry name" value="SH2_dom_sf"/>
</dbReference>